<organism evidence="3 4">
    <name type="scientific">Calycina marina</name>
    <dbReference type="NCBI Taxonomy" id="1763456"/>
    <lineage>
        <taxon>Eukaryota</taxon>
        <taxon>Fungi</taxon>
        <taxon>Dikarya</taxon>
        <taxon>Ascomycota</taxon>
        <taxon>Pezizomycotina</taxon>
        <taxon>Leotiomycetes</taxon>
        <taxon>Helotiales</taxon>
        <taxon>Pezizellaceae</taxon>
        <taxon>Calycina</taxon>
    </lineage>
</organism>
<dbReference type="Proteomes" id="UP000887226">
    <property type="component" value="Unassembled WGS sequence"/>
</dbReference>
<evidence type="ECO:0000256" key="2">
    <source>
        <dbReference type="SAM" id="MobiDB-lite"/>
    </source>
</evidence>
<reference evidence="3" key="1">
    <citation type="journal article" date="2021" name="IMA Fungus">
        <title>Genomic characterization of three marine fungi, including Emericellopsis atlantica sp. nov. with signatures of a generalist lifestyle and marine biomass degradation.</title>
        <authorList>
            <person name="Hagestad O.C."/>
            <person name="Hou L."/>
            <person name="Andersen J.H."/>
            <person name="Hansen E.H."/>
            <person name="Altermark B."/>
            <person name="Li C."/>
            <person name="Kuhnert E."/>
            <person name="Cox R.J."/>
            <person name="Crous P.W."/>
            <person name="Spatafora J.W."/>
            <person name="Lail K."/>
            <person name="Amirebrahimi M."/>
            <person name="Lipzen A."/>
            <person name="Pangilinan J."/>
            <person name="Andreopoulos W."/>
            <person name="Hayes R.D."/>
            <person name="Ng V."/>
            <person name="Grigoriev I.V."/>
            <person name="Jackson S.A."/>
            <person name="Sutton T.D.S."/>
            <person name="Dobson A.D.W."/>
            <person name="Rama T."/>
        </authorList>
    </citation>
    <scope>NUCLEOTIDE SEQUENCE</scope>
    <source>
        <strain evidence="3">TRa3180A</strain>
    </source>
</reference>
<dbReference type="OrthoDB" id="4203839at2759"/>
<name>A0A9P8CFZ4_9HELO</name>
<feature type="region of interest" description="Disordered" evidence="2">
    <location>
        <begin position="1"/>
        <end position="23"/>
    </location>
</feature>
<proteinExistence type="predicted"/>
<feature type="compositionally biased region" description="Polar residues" evidence="2">
    <location>
        <begin position="123"/>
        <end position="137"/>
    </location>
</feature>
<accession>A0A9P8CFZ4</accession>
<keyword evidence="4" id="KW-1185">Reference proteome</keyword>
<dbReference type="EMBL" id="MU253835">
    <property type="protein sequence ID" value="KAG9245684.1"/>
    <property type="molecule type" value="Genomic_DNA"/>
</dbReference>
<sequence length="743" mass="83100">MSVPKFFGGGREDSRRQPAGNQLSFQLNDVSGLTSEFSNMNARPQAGQANLRYKADNPEEVDGPPLSINLDTQPQGAQAGTHNPSSFAARDSRRYPAQGSNNNAIVSFSKYPLPNTGKASGISGRQGSTHRTSQNRVQSQGQGQGKGQGRPDGPPQAPAKPYHIGRFTTDFKSGVAEMKQAMAQAPMSAPHKEYVQTNIRKLDLVFDCAQQELQHEWNVRATEYNQVCKELENARQANVKLVTERKQVTRERNDLELKLAQLRLRHKSSSDKLTELDQEWKTKNNILKEQLRIQEEQLSGKRALWMASNPGSSARRSAMTALRDPFQSPTLIGQDHDDNVIGCGQDESYSLPPALHSLSANSISASFDQAVGMNMMNMSMGAPPRGSKGRGLLPTGKAKTAPVQPYPNHFGSLPFPTHITTEPGDTTLNSMYGPPTTSMTVDPSFSSALVLHGDYIDPSPPYQFSLEELFDGCENWAKRFACTPNPEGDRVIAQSNQELWQYMTHCTYPEERQNAYTHTKTLMQDPTTKSWFVMRMMVQFFVDQVMNITTFRKFSSHHDQILDEVKLAMKERGMDWPDYDSPDHQVLTLGEGLANEARQVQINKQARAVQSIIESPEFKDFRRSRLSTYSRTLRDMLGPVLDVATERVSAGQELGKLTIKAFDLSMMMFSSFVTFQIFFPETCTKYTGAIMASRDHPNENPNVLQTKQIRVKLVITPVITLRDDRTTTIRVKNLLHANVLLMG</sequence>
<feature type="region of interest" description="Disordered" evidence="2">
    <location>
        <begin position="36"/>
        <end position="161"/>
    </location>
</feature>
<dbReference type="AlphaFoldDB" id="A0A9P8CFZ4"/>
<keyword evidence="1" id="KW-0175">Coiled coil</keyword>
<gene>
    <name evidence="3" type="ORF">BJ878DRAFT_479007</name>
</gene>
<evidence type="ECO:0000256" key="1">
    <source>
        <dbReference type="SAM" id="Coils"/>
    </source>
</evidence>
<evidence type="ECO:0000313" key="4">
    <source>
        <dbReference type="Proteomes" id="UP000887226"/>
    </source>
</evidence>
<feature type="coiled-coil region" evidence="1">
    <location>
        <begin position="231"/>
        <end position="279"/>
    </location>
</feature>
<comment type="caution">
    <text evidence="3">The sequence shown here is derived from an EMBL/GenBank/DDBJ whole genome shotgun (WGS) entry which is preliminary data.</text>
</comment>
<evidence type="ECO:0000313" key="3">
    <source>
        <dbReference type="EMBL" id="KAG9245684.1"/>
    </source>
</evidence>
<feature type="compositionally biased region" description="Polar residues" evidence="2">
    <location>
        <begin position="69"/>
        <end position="86"/>
    </location>
</feature>
<protein>
    <submittedName>
        <fullName evidence="3">Uncharacterized protein</fullName>
    </submittedName>
</protein>